<accession>A0A1I1F4E1</accession>
<keyword evidence="3" id="KW-1185">Reference proteome</keyword>
<dbReference type="Proteomes" id="UP000240042">
    <property type="component" value="Unassembled WGS sequence"/>
</dbReference>
<dbReference type="EMBL" id="FOKY01000022">
    <property type="protein sequence ID" value="SFB92618.1"/>
    <property type="molecule type" value="Genomic_DNA"/>
</dbReference>
<dbReference type="AlphaFoldDB" id="A0A1I1F4E1"/>
<protein>
    <submittedName>
        <fullName evidence="2">Uncharacterized protein</fullName>
    </submittedName>
</protein>
<feature type="coiled-coil region" evidence="1">
    <location>
        <begin position="84"/>
        <end position="137"/>
    </location>
</feature>
<gene>
    <name evidence="2" type="ORF">SAMN02745150_01346</name>
</gene>
<reference evidence="3" key="1">
    <citation type="submission" date="2016-10" db="EMBL/GenBank/DDBJ databases">
        <authorList>
            <person name="Varghese N."/>
            <person name="Submissions S."/>
        </authorList>
    </citation>
    <scope>NUCLEOTIDE SEQUENCE [LARGE SCALE GENOMIC DNA]</scope>
    <source>
        <strain evidence="3">ATCC 43811</strain>
    </source>
</reference>
<organism evidence="2 3">
    <name type="scientific">Brevinema andersonii</name>
    <dbReference type="NCBI Taxonomy" id="34097"/>
    <lineage>
        <taxon>Bacteria</taxon>
        <taxon>Pseudomonadati</taxon>
        <taxon>Spirochaetota</taxon>
        <taxon>Spirochaetia</taxon>
        <taxon>Brevinematales</taxon>
        <taxon>Brevinemataceae</taxon>
        <taxon>Brevinema</taxon>
    </lineage>
</organism>
<evidence type="ECO:0000256" key="1">
    <source>
        <dbReference type="SAM" id="Coils"/>
    </source>
</evidence>
<dbReference type="RefSeq" id="WP_159428227.1">
    <property type="nucleotide sequence ID" value="NZ_FOKY01000022.1"/>
</dbReference>
<feature type="non-terminal residue" evidence="2">
    <location>
        <position position="1"/>
    </location>
</feature>
<name>A0A1I1F4E1_BREAD</name>
<sequence>SFPEADNFDSIDIIHKVSNKNREFTVFLDIEVSSEKELQDLHNFKGSIDLLPEEYRADLSQEPAFRTFTVPIIEHISNGSRTTEKSLQTLIDEKKTELQDIRKQILDAQADEEHALLPELRSKRDNLKNEIQNLKASFN</sequence>
<evidence type="ECO:0000313" key="2">
    <source>
        <dbReference type="EMBL" id="SFB92618.1"/>
    </source>
</evidence>
<proteinExistence type="predicted"/>
<evidence type="ECO:0000313" key="3">
    <source>
        <dbReference type="Proteomes" id="UP000240042"/>
    </source>
</evidence>
<keyword evidence="1" id="KW-0175">Coiled coil</keyword>